<organism evidence="6">
    <name type="scientific">Selaginella moellendorffii</name>
    <name type="common">Spikemoss</name>
    <dbReference type="NCBI Taxonomy" id="88036"/>
    <lineage>
        <taxon>Eukaryota</taxon>
        <taxon>Viridiplantae</taxon>
        <taxon>Streptophyta</taxon>
        <taxon>Embryophyta</taxon>
        <taxon>Tracheophyta</taxon>
        <taxon>Lycopodiopsida</taxon>
        <taxon>Selaginellales</taxon>
        <taxon>Selaginellaceae</taxon>
        <taxon>Selaginella</taxon>
    </lineage>
</organism>
<dbReference type="EMBL" id="GL377623">
    <property type="protein sequence ID" value="EFJ15430.1"/>
    <property type="molecule type" value="Genomic_DNA"/>
</dbReference>
<gene>
    <name evidence="5" type="ORF">SELMODRAFT_118270</name>
</gene>
<keyword evidence="1" id="KW-0378">Hydrolase</keyword>
<feature type="region of interest" description="Disordered" evidence="2">
    <location>
        <begin position="277"/>
        <end position="303"/>
    </location>
</feature>
<evidence type="ECO:0000256" key="2">
    <source>
        <dbReference type="SAM" id="MobiDB-lite"/>
    </source>
</evidence>
<evidence type="ECO:0000313" key="6">
    <source>
        <dbReference type="Proteomes" id="UP000001514"/>
    </source>
</evidence>
<dbReference type="GO" id="GO:0080032">
    <property type="term" value="F:methyl jasmonate esterase activity"/>
    <property type="evidence" value="ECO:0000318"/>
    <property type="project" value="GO_Central"/>
</dbReference>
<dbReference type="GO" id="GO:0009694">
    <property type="term" value="P:jasmonic acid metabolic process"/>
    <property type="evidence" value="ECO:0000318"/>
    <property type="project" value="GO_Central"/>
</dbReference>
<feature type="signal peptide" evidence="3">
    <location>
        <begin position="1"/>
        <end position="18"/>
    </location>
</feature>
<feature type="domain" description="AB hydrolase-1" evidence="4">
    <location>
        <begin position="26"/>
        <end position="263"/>
    </location>
</feature>
<dbReference type="Gene3D" id="3.40.50.1820">
    <property type="entry name" value="alpha/beta hydrolase"/>
    <property type="match status" value="1"/>
</dbReference>
<dbReference type="PANTHER" id="PTHR10992">
    <property type="entry name" value="METHYLESTERASE FAMILY MEMBER"/>
    <property type="match status" value="1"/>
</dbReference>
<reference evidence="5 6" key="1">
    <citation type="journal article" date="2011" name="Science">
        <title>The Selaginella genome identifies genetic changes associated with the evolution of vascular plants.</title>
        <authorList>
            <person name="Banks J.A."/>
            <person name="Nishiyama T."/>
            <person name="Hasebe M."/>
            <person name="Bowman J.L."/>
            <person name="Gribskov M."/>
            <person name="dePamphilis C."/>
            <person name="Albert V.A."/>
            <person name="Aono N."/>
            <person name="Aoyama T."/>
            <person name="Ambrose B.A."/>
            <person name="Ashton N.W."/>
            <person name="Axtell M.J."/>
            <person name="Barker E."/>
            <person name="Barker M.S."/>
            <person name="Bennetzen J.L."/>
            <person name="Bonawitz N.D."/>
            <person name="Chapple C."/>
            <person name="Cheng C."/>
            <person name="Correa L.G."/>
            <person name="Dacre M."/>
            <person name="DeBarry J."/>
            <person name="Dreyer I."/>
            <person name="Elias M."/>
            <person name="Engstrom E.M."/>
            <person name="Estelle M."/>
            <person name="Feng L."/>
            <person name="Finet C."/>
            <person name="Floyd S.K."/>
            <person name="Frommer W.B."/>
            <person name="Fujita T."/>
            <person name="Gramzow L."/>
            <person name="Gutensohn M."/>
            <person name="Harholt J."/>
            <person name="Hattori M."/>
            <person name="Heyl A."/>
            <person name="Hirai T."/>
            <person name="Hiwatashi Y."/>
            <person name="Ishikawa M."/>
            <person name="Iwata M."/>
            <person name="Karol K.G."/>
            <person name="Koehler B."/>
            <person name="Kolukisaoglu U."/>
            <person name="Kubo M."/>
            <person name="Kurata T."/>
            <person name="Lalonde S."/>
            <person name="Li K."/>
            <person name="Li Y."/>
            <person name="Litt A."/>
            <person name="Lyons E."/>
            <person name="Manning G."/>
            <person name="Maruyama T."/>
            <person name="Michael T.P."/>
            <person name="Mikami K."/>
            <person name="Miyazaki S."/>
            <person name="Morinaga S."/>
            <person name="Murata T."/>
            <person name="Mueller-Roeber B."/>
            <person name="Nelson D.R."/>
            <person name="Obara M."/>
            <person name="Oguri Y."/>
            <person name="Olmstead R.G."/>
            <person name="Onodera N."/>
            <person name="Petersen B.L."/>
            <person name="Pils B."/>
            <person name="Prigge M."/>
            <person name="Rensing S.A."/>
            <person name="Riano-Pachon D.M."/>
            <person name="Roberts A.W."/>
            <person name="Sato Y."/>
            <person name="Scheller H.V."/>
            <person name="Schulz B."/>
            <person name="Schulz C."/>
            <person name="Shakirov E.V."/>
            <person name="Shibagaki N."/>
            <person name="Shinohara N."/>
            <person name="Shippen D.E."/>
            <person name="Soerensen I."/>
            <person name="Sotooka R."/>
            <person name="Sugimoto N."/>
            <person name="Sugita M."/>
            <person name="Sumikawa N."/>
            <person name="Tanurdzic M."/>
            <person name="Theissen G."/>
            <person name="Ulvskov P."/>
            <person name="Wakazuki S."/>
            <person name="Weng J.K."/>
            <person name="Willats W.W."/>
            <person name="Wipf D."/>
            <person name="Wolf P.G."/>
            <person name="Yang L."/>
            <person name="Zimmer A.D."/>
            <person name="Zhu Q."/>
            <person name="Mitros T."/>
            <person name="Hellsten U."/>
            <person name="Loque D."/>
            <person name="Otillar R."/>
            <person name="Salamov A."/>
            <person name="Schmutz J."/>
            <person name="Shapiro H."/>
            <person name="Lindquist E."/>
            <person name="Lucas S."/>
            <person name="Rokhsar D."/>
            <person name="Grigoriev I.V."/>
        </authorList>
    </citation>
    <scope>NUCLEOTIDE SEQUENCE [LARGE SCALE GENOMIC DNA]</scope>
</reference>
<dbReference type="SUPFAM" id="SSF53474">
    <property type="entry name" value="alpha/beta-Hydrolases"/>
    <property type="match status" value="1"/>
</dbReference>
<dbReference type="OrthoDB" id="1263307at2759"/>
<dbReference type="GO" id="GO:0080031">
    <property type="term" value="F:methyl salicylate esterase activity"/>
    <property type="evidence" value="ECO:0000318"/>
    <property type="project" value="GO_Central"/>
</dbReference>
<evidence type="ECO:0000259" key="4">
    <source>
        <dbReference type="Pfam" id="PF12697"/>
    </source>
</evidence>
<evidence type="ECO:0000256" key="1">
    <source>
        <dbReference type="ARBA" id="ARBA00022801"/>
    </source>
</evidence>
<sequence>MIEVCFSLLLSFFQPGLPDNLESKHFVLVHGAGNGAWCWYKSIALLEESGFTASTVDLTGSGIDHTDPNTISTLSQYVKPLLSLLEKLPDNEKVILVGHDFGGACISYAMEAFPTKICKAVFVSAAMVANGQRASDIFAPELITADDLLPKAQQFVYANGSSSVPTALEFDKSLIKDLFFNQSPAKDVALATVSLRPVPFAPTLERLCLTQERYGSVRRFFIQTTDDCALTPALQERLISSNPPEKVFLLKGSDHSPFFSKPQSLHKLLLEIAQIEPLKPSSPSPPLPPPPPSLQDTEEQQQR</sequence>
<dbReference type="InterPro" id="IPR045889">
    <property type="entry name" value="MES/HNL"/>
</dbReference>
<dbReference type="InterPro" id="IPR029058">
    <property type="entry name" value="AB_hydrolase_fold"/>
</dbReference>
<feature type="compositionally biased region" description="Pro residues" evidence="2">
    <location>
        <begin position="280"/>
        <end position="293"/>
    </location>
</feature>
<dbReference type="KEGG" id="smo:SELMODRAFT_118270"/>
<proteinExistence type="predicted"/>
<accession>D8SJC8</accession>
<evidence type="ECO:0000256" key="3">
    <source>
        <dbReference type="SAM" id="SignalP"/>
    </source>
</evidence>
<dbReference type="FunFam" id="3.40.50.1820:FF:000025">
    <property type="entry name" value="putative methylesterase 11, chloroplastic"/>
    <property type="match status" value="1"/>
</dbReference>
<keyword evidence="6" id="KW-1185">Reference proteome</keyword>
<dbReference type="AlphaFoldDB" id="D8SJC8"/>
<dbReference type="Pfam" id="PF12697">
    <property type="entry name" value="Abhydrolase_6"/>
    <property type="match status" value="1"/>
</dbReference>
<feature type="chain" id="PRO_5003122770" description="AB hydrolase-1 domain-containing protein" evidence="3">
    <location>
        <begin position="19"/>
        <end position="303"/>
    </location>
</feature>
<name>D8SJC8_SELML</name>
<dbReference type="OMA" id="NYDLMEQ"/>
<evidence type="ECO:0000313" key="5">
    <source>
        <dbReference type="EMBL" id="EFJ15430.1"/>
    </source>
</evidence>
<dbReference type="Proteomes" id="UP000001514">
    <property type="component" value="Unassembled WGS sequence"/>
</dbReference>
<keyword evidence="3" id="KW-0732">Signal</keyword>
<dbReference type="InParanoid" id="D8SJC8"/>
<dbReference type="PANTHER" id="PTHR10992:SF785">
    <property type="entry name" value="METHYLESTERASE 14, CHLOROPLASTIC-RELATED"/>
    <property type="match status" value="1"/>
</dbReference>
<dbReference type="Gramene" id="EFJ15430">
    <property type="protein sequence ID" value="EFJ15430"/>
    <property type="gene ID" value="SELMODRAFT_118270"/>
</dbReference>
<protein>
    <recommendedName>
        <fullName evidence="4">AB hydrolase-1 domain-containing protein</fullName>
    </recommendedName>
</protein>
<dbReference type="GO" id="GO:0080030">
    <property type="term" value="F:methyl indole-3-acetate esterase activity"/>
    <property type="evidence" value="ECO:0000318"/>
    <property type="project" value="GO_Central"/>
</dbReference>
<dbReference type="eggNOG" id="ENOG502QRBN">
    <property type="taxonomic scope" value="Eukaryota"/>
</dbReference>
<dbReference type="HOGENOM" id="CLU_046066_0_1_1"/>
<dbReference type="InterPro" id="IPR000073">
    <property type="entry name" value="AB_hydrolase_1"/>
</dbReference>
<dbReference type="GO" id="GO:0009696">
    <property type="term" value="P:salicylic acid metabolic process"/>
    <property type="evidence" value="ECO:0000318"/>
    <property type="project" value="GO_Central"/>
</dbReference>
<dbReference type="FunCoup" id="D8SJC8">
    <property type="interactions" value="2"/>
</dbReference>